<dbReference type="InterPro" id="IPR001461">
    <property type="entry name" value="Aspartic_peptidase_A1"/>
</dbReference>
<reference evidence="5 6" key="1">
    <citation type="submission" date="2019-09" db="EMBL/GenBank/DDBJ databases">
        <title>A chromosome-level genome assembly of the Chinese tupelo Nyssa sinensis.</title>
        <authorList>
            <person name="Yang X."/>
            <person name="Kang M."/>
            <person name="Yang Y."/>
            <person name="Xiong H."/>
            <person name="Wang M."/>
            <person name="Zhang Z."/>
            <person name="Wang Z."/>
            <person name="Wu H."/>
            <person name="Ma T."/>
            <person name="Liu J."/>
            <person name="Xi Z."/>
        </authorList>
    </citation>
    <scope>NUCLEOTIDE SEQUENCE [LARGE SCALE GENOMIC DNA]</scope>
    <source>
        <strain evidence="5">J267</strain>
        <tissue evidence="5">Leaf</tissue>
    </source>
</reference>
<dbReference type="GO" id="GO:0004190">
    <property type="term" value="F:aspartic-type endopeptidase activity"/>
    <property type="evidence" value="ECO:0007669"/>
    <property type="project" value="InterPro"/>
</dbReference>
<dbReference type="SUPFAM" id="SSF50630">
    <property type="entry name" value="Acid proteases"/>
    <property type="match status" value="1"/>
</dbReference>
<dbReference type="PANTHER" id="PTHR13683:SF809">
    <property type="entry name" value="PEPTIDASE A1 DOMAIN-CONTAINING PROTEIN"/>
    <property type="match status" value="1"/>
</dbReference>
<dbReference type="InterPro" id="IPR032861">
    <property type="entry name" value="TAXi_N"/>
</dbReference>
<evidence type="ECO:0000256" key="1">
    <source>
        <dbReference type="ARBA" id="ARBA00007447"/>
    </source>
</evidence>
<feature type="chain" id="PRO_5023895480" description="Peptidase A1 domain-containing protein" evidence="3">
    <location>
        <begin position="19"/>
        <end position="457"/>
    </location>
</feature>
<feature type="active site" evidence="2">
    <location>
        <position position="127"/>
    </location>
</feature>
<dbReference type="Proteomes" id="UP000325577">
    <property type="component" value="Linkage Group LG10"/>
</dbReference>
<feature type="signal peptide" evidence="3">
    <location>
        <begin position="1"/>
        <end position="18"/>
    </location>
</feature>
<organism evidence="5 6">
    <name type="scientific">Nyssa sinensis</name>
    <dbReference type="NCBI Taxonomy" id="561372"/>
    <lineage>
        <taxon>Eukaryota</taxon>
        <taxon>Viridiplantae</taxon>
        <taxon>Streptophyta</taxon>
        <taxon>Embryophyta</taxon>
        <taxon>Tracheophyta</taxon>
        <taxon>Spermatophyta</taxon>
        <taxon>Magnoliopsida</taxon>
        <taxon>eudicotyledons</taxon>
        <taxon>Gunneridae</taxon>
        <taxon>Pentapetalae</taxon>
        <taxon>asterids</taxon>
        <taxon>Cornales</taxon>
        <taxon>Nyssaceae</taxon>
        <taxon>Nyssa</taxon>
    </lineage>
</organism>
<dbReference type="Pfam" id="PF14543">
    <property type="entry name" value="TAXi_N"/>
    <property type="match status" value="1"/>
</dbReference>
<proteinExistence type="inferred from homology"/>
<dbReference type="FunFam" id="2.40.70.10:FF:000031">
    <property type="entry name" value="Aspartyl protease AED1"/>
    <property type="match status" value="1"/>
</dbReference>
<dbReference type="Gene3D" id="2.40.70.10">
    <property type="entry name" value="Acid Proteases"/>
    <property type="match status" value="2"/>
</dbReference>
<evidence type="ECO:0000259" key="4">
    <source>
        <dbReference type="PROSITE" id="PS51767"/>
    </source>
</evidence>
<dbReference type="InterPro" id="IPR033121">
    <property type="entry name" value="PEPTIDASE_A1"/>
</dbReference>
<evidence type="ECO:0000256" key="2">
    <source>
        <dbReference type="PIRSR" id="PIRSR601461-1"/>
    </source>
</evidence>
<dbReference type="InterPro" id="IPR001969">
    <property type="entry name" value="Aspartic_peptidase_AS"/>
</dbReference>
<dbReference type="OrthoDB" id="2747330at2759"/>
<dbReference type="PROSITE" id="PS51767">
    <property type="entry name" value="PEPTIDASE_A1"/>
    <property type="match status" value="1"/>
</dbReference>
<dbReference type="Pfam" id="PF14541">
    <property type="entry name" value="TAXi_C"/>
    <property type="match status" value="1"/>
</dbReference>
<keyword evidence="6" id="KW-1185">Reference proteome</keyword>
<dbReference type="PROSITE" id="PS00141">
    <property type="entry name" value="ASP_PROTEASE"/>
    <property type="match status" value="1"/>
</dbReference>
<sequence length="457" mass="48856">MGLVLFLIFSTLLAKACSFAEYQKDEQLGLKHAPLHLSLYHVLGPGPLLSSQSPISFFEVLAQDEARVRSITSRIANNKLNKSGSSNPANFNSSYISLNPGFSIGVGNYYVNVGLGTPAKYYPMVVDTGSSFSWLQCQPCSVYCHKQVGPLFNPSASNTYKSLSCTTSQCYSLKEATLNDPFCKSNVCIYTASYGDQSFSQGYLSQDLLSLTPPSQTLPAFVFGCGQNNQGLFGQTAGLIGLARHKLSMLAQLSTKYGYAFSYCLPTSGGSGGSLSIGSTSLISSPSSAYKFTPMITDSHDRSLYFLRLAAITVAGKPIVVAVSQYSVPTILDSGTTITRLPMSIYTALRQAFVKIMMSSNYQMAPPYSILDACFKGSLKEMSAVPKVGMIFQGGADLTLAPHNILFDVDKGITCLAFATNSATGGVAIIGNHQQQTYKVGYDVSNSRIGFAAGGCH</sequence>
<dbReference type="AlphaFoldDB" id="A0A5J5BSV7"/>
<accession>A0A5J5BSV7</accession>
<evidence type="ECO:0000313" key="6">
    <source>
        <dbReference type="Proteomes" id="UP000325577"/>
    </source>
</evidence>
<dbReference type="GO" id="GO:0006508">
    <property type="term" value="P:proteolysis"/>
    <property type="evidence" value="ECO:0007669"/>
    <property type="project" value="InterPro"/>
</dbReference>
<dbReference type="PANTHER" id="PTHR13683">
    <property type="entry name" value="ASPARTYL PROTEASES"/>
    <property type="match status" value="1"/>
</dbReference>
<evidence type="ECO:0000313" key="5">
    <source>
        <dbReference type="EMBL" id="KAA8544832.1"/>
    </source>
</evidence>
<dbReference type="InterPro" id="IPR021109">
    <property type="entry name" value="Peptidase_aspartic_dom_sf"/>
</dbReference>
<dbReference type="InterPro" id="IPR032799">
    <property type="entry name" value="TAXi_C"/>
</dbReference>
<feature type="domain" description="Peptidase A1" evidence="4">
    <location>
        <begin position="109"/>
        <end position="452"/>
    </location>
</feature>
<name>A0A5J5BSV7_9ASTE</name>
<keyword evidence="3" id="KW-0732">Signal</keyword>
<gene>
    <name evidence="5" type="ORF">F0562_019616</name>
</gene>
<evidence type="ECO:0000256" key="3">
    <source>
        <dbReference type="SAM" id="SignalP"/>
    </source>
</evidence>
<dbReference type="EMBL" id="CM018033">
    <property type="protein sequence ID" value="KAA8544832.1"/>
    <property type="molecule type" value="Genomic_DNA"/>
</dbReference>
<dbReference type="FunFam" id="2.40.70.10:FF:000013">
    <property type="entry name" value="Aspartyl protease AED1"/>
    <property type="match status" value="1"/>
</dbReference>
<protein>
    <recommendedName>
        <fullName evidence="4">Peptidase A1 domain-containing protein</fullName>
    </recommendedName>
</protein>
<feature type="active site" evidence="2">
    <location>
        <position position="333"/>
    </location>
</feature>
<comment type="similarity">
    <text evidence="1">Belongs to the peptidase A1 family.</text>
</comment>